<dbReference type="AlphaFoldDB" id="A0A5J4YXK2"/>
<evidence type="ECO:0000313" key="2">
    <source>
        <dbReference type="Proteomes" id="UP000324585"/>
    </source>
</evidence>
<proteinExistence type="predicted"/>
<organism evidence="1 2">
    <name type="scientific">Porphyridium purpureum</name>
    <name type="common">Red alga</name>
    <name type="synonym">Porphyridium cruentum</name>
    <dbReference type="NCBI Taxonomy" id="35688"/>
    <lineage>
        <taxon>Eukaryota</taxon>
        <taxon>Rhodophyta</taxon>
        <taxon>Bangiophyceae</taxon>
        <taxon>Porphyridiales</taxon>
        <taxon>Porphyridiaceae</taxon>
        <taxon>Porphyridium</taxon>
    </lineage>
</organism>
<comment type="caution">
    <text evidence="1">The sequence shown here is derived from an EMBL/GenBank/DDBJ whole genome shotgun (WGS) entry which is preliminary data.</text>
</comment>
<reference evidence="2" key="1">
    <citation type="journal article" date="2019" name="Nat. Commun.">
        <title>Expansion of phycobilisome linker gene families in mesophilic red algae.</title>
        <authorList>
            <person name="Lee J."/>
            <person name="Kim D."/>
            <person name="Bhattacharya D."/>
            <person name="Yoon H.S."/>
        </authorList>
    </citation>
    <scope>NUCLEOTIDE SEQUENCE [LARGE SCALE GENOMIC DNA]</scope>
    <source>
        <strain evidence="2">CCMP 1328</strain>
    </source>
</reference>
<dbReference type="EMBL" id="VRMN01000003">
    <property type="protein sequence ID" value="KAA8496076.1"/>
    <property type="molecule type" value="Genomic_DNA"/>
</dbReference>
<name>A0A5J4YXK2_PORPP</name>
<keyword evidence="2" id="KW-1185">Reference proteome</keyword>
<accession>A0A5J4YXK2</accession>
<evidence type="ECO:0000313" key="1">
    <source>
        <dbReference type="EMBL" id="KAA8496076.1"/>
    </source>
</evidence>
<gene>
    <name evidence="1" type="ORF">FVE85_2231</name>
</gene>
<dbReference type="Proteomes" id="UP000324585">
    <property type="component" value="Unassembled WGS sequence"/>
</dbReference>
<sequence>MHVDRGKHHRMLQTSWRYVWRGILDLALDCDPQTSPSRSKTAIKTATSTLAGALIGAPAATSIWTKTASAAPALSFTPPCIDAALLVERLVLKTSRARDAHSEVICPDQTFSASPQHVI</sequence>
<protein>
    <submittedName>
        <fullName evidence="1">Uncharacterized protein</fullName>
    </submittedName>
</protein>